<dbReference type="EMBL" id="MRUL01000023">
    <property type="protein sequence ID" value="OON37004.1"/>
    <property type="molecule type" value="Genomic_DNA"/>
</dbReference>
<sequence length="312" mass="35294">MRHNESVKGLSCWDGPIIDAHQHFWEPEKNRYPWLEKGVSIPFRYGNYDAIKPAYLPADYLQDTDHHNVVATVYMEAEWDPNDPIGETRYVHQLSAESGFPAAMIAQAWLDRADVDEVLRAQAAFPLVRSVRHKPGGTSSPQGAQSHKSLMSDDKWRSGYAKLSELGLHFDLQTAWWHLDEARQLARDFPDTLIILNHTGLPSDRTEAGLAGWAQAMRRFAQLPNVAVKISGLGLPGRRWCIDDNGWIIKETIDIFGVSRCMFASNFPVDSLCGSYKEIFDGFKLVAARHFSVAEQEALFYSNAKSVYRLKV</sequence>
<dbReference type="InterPro" id="IPR006680">
    <property type="entry name" value="Amidohydro-rel"/>
</dbReference>
<dbReference type="Proteomes" id="UP000190667">
    <property type="component" value="Unassembled WGS sequence"/>
</dbReference>
<comment type="caution">
    <text evidence="3">The sequence shown here is derived from an EMBL/GenBank/DDBJ whole genome shotgun (WGS) entry which is preliminary data.</text>
</comment>
<dbReference type="Gene3D" id="3.20.20.140">
    <property type="entry name" value="Metal-dependent hydrolases"/>
    <property type="match status" value="1"/>
</dbReference>
<evidence type="ECO:0000313" key="3">
    <source>
        <dbReference type="EMBL" id="OON37004.1"/>
    </source>
</evidence>
<dbReference type="GO" id="GO:0016787">
    <property type="term" value="F:hydrolase activity"/>
    <property type="evidence" value="ECO:0007669"/>
    <property type="project" value="InterPro"/>
</dbReference>
<dbReference type="InterPro" id="IPR032466">
    <property type="entry name" value="Metal_Hydrolase"/>
</dbReference>
<gene>
    <name evidence="3" type="ORF">BTJ39_21260</name>
</gene>
<evidence type="ECO:0000256" key="1">
    <source>
        <dbReference type="ARBA" id="ARBA00038310"/>
    </source>
</evidence>
<dbReference type="RefSeq" id="WP_078004723.1">
    <property type="nucleotide sequence ID" value="NZ_MRUL01000023.1"/>
</dbReference>
<accession>A0A1S8YD33</accession>
<organism evidence="3 4">
    <name type="scientific">Izhakiella australiensis</name>
    <dbReference type="NCBI Taxonomy" id="1926881"/>
    <lineage>
        <taxon>Bacteria</taxon>
        <taxon>Pseudomonadati</taxon>
        <taxon>Pseudomonadota</taxon>
        <taxon>Gammaproteobacteria</taxon>
        <taxon>Enterobacterales</taxon>
        <taxon>Erwiniaceae</taxon>
        <taxon>Izhakiella</taxon>
    </lineage>
</organism>
<dbReference type="PANTHER" id="PTHR43569:SF1">
    <property type="entry name" value="BLL3371 PROTEIN"/>
    <property type="match status" value="1"/>
</dbReference>
<name>A0A1S8YD33_9GAMM</name>
<evidence type="ECO:0000313" key="4">
    <source>
        <dbReference type="Proteomes" id="UP000190667"/>
    </source>
</evidence>
<evidence type="ECO:0000259" key="2">
    <source>
        <dbReference type="Pfam" id="PF04909"/>
    </source>
</evidence>
<dbReference type="AlphaFoldDB" id="A0A1S8YD33"/>
<feature type="domain" description="Amidohydrolase-related" evidence="2">
    <location>
        <begin position="18"/>
        <end position="310"/>
    </location>
</feature>
<protein>
    <submittedName>
        <fullName evidence="3">Thioesterase</fullName>
    </submittedName>
</protein>
<dbReference type="SUPFAM" id="SSF51556">
    <property type="entry name" value="Metallo-dependent hydrolases"/>
    <property type="match status" value="1"/>
</dbReference>
<dbReference type="OrthoDB" id="9787654at2"/>
<comment type="similarity">
    <text evidence="1">Belongs to the metallo-dependent hydrolases superfamily.</text>
</comment>
<reference evidence="3 4" key="1">
    <citation type="submission" date="2016-12" db="EMBL/GenBank/DDBJ databases">
        <title>Izhakiella australiana sp. nov. of genus Izhakiella isolated from Australian desert.</title>
        <authorList>
            <person name="Ji M."/>
        </authorList>
    </citation>
    <scope>NUCLEOTIDE SEQUENCE [LARGE SCALE GENOMIC DNA]</scope>
    <source>
        <strain evidence="3 4">D4N98</strain>
    </source>
</reference>
<dbReference type="PANTHER" id="PTHR43569">
    <property type="entry name" value="AMIDOHYDROLASE"/>
    <property type="match status" value="1"/>
</dbReference>
<keyword evidence="4" id="KW-1185">Reference proteome</keyword>
<dbReference type="InterPro" id="IPR052350">
    <property type="entry name" value="Metallo-dep_Lactonases"/>
</dbReference>
<dbReference type="Pfam" id="PF04909">
    <property type="entry name" value="Amidohydro_2"/>
    <property type="match status" value="1"/>
</dbReference>
<dbReference type="STRING" id="1926881.BTJ39_21260"/>
<proteinExistence type="inferred from homology"/>